<organism evidence="2 3">
    <name type="scientific">Petrachloros mirabilis ULC683</name>
    <dbReference type="NCBI Taxonomy" id="2781853"/>
    <lineage>
        <taxon>Bacteria</taxon>
        <taxon>Bacillati</taxon>
        <taxon>Cyanobacteriota</taxon>
        <taxon>Cyanophyceae</taxon>
        <taxon>Synechococcales</taxon>
        <taxon>Petrachlorosaceae</taxon>
        <taxon>Petrachloros</taxon>
        <taxon>Petrachloros mirabilis</taxon>
    </lineage>
</organism>
<feature type="transmembrane region" description="Helical" evidence="1">
    <location>
        <begin position="174"/>
        <end position="195"/>
    </location>
</feature>
<comment type="caution">
    <text evidence="2">The sequence shown here is derived from an EMBL/GenBank/DDBJ whole genome shotgun (WGS) entry which is preliminary data.</text>
</comment>
<feature type="transmembrane region" description="Helical" evidence="1">
    <location>
        <begin position="498"/>
        <end position="518"/>
    </location>
</feature>
<feature type="transmembrane region" description="Helical" evidence="1">
    <location>
        <begin position="207"/>
        <end position="228"/>
    </location>
</feature>
<keyword evidence="1" id="KW-0472">Membrane</keyword>
<dbReference type="InterPro" id="IPR045275">
    <property type="entry name" value="MscS_archaea/bacteria_type"/>
</dbReference>
<dbReference type="EMBL" id="WVIC01000054">
    <property type="protein sequence ID" value="NCJ08474.1"/>
    <property type="molecule type" value="Genomic_DNA"/>
</dbReference>
<keyword evidence="1" id="KW-1133">Transmembrane helix</keyword>
<feature type="transmembrane region" description="Helical" evidence="1">
    <location>
        <begin position="397"/>
        <end position="414"/>
    </location>
</feature>
<feature type="transmembrane region" description="Helical" evidence="1">
    <location>
        <begin position="262"/>
        <end position="285"/>
    </location>
</feature>
<protein>
    <submittedName>
        <fullName evidence="2">Mechanosensitive ion channel</fullName>
    </submittedName>
</protein>
<name>A0A8K2A0C1_9CYAN</name>
<dbReference type="AlphaFoldDB" id="A0A8K2A0C1"/>
<feature type="transmembrane region" description="Helical" evidence="1">
    <location>
        <begin position="472"/>
        <end position="492"/>
    </location>
</feature>
<dbReference type="PANTHER" id="PTHR30221">
    <property type="entry name" value="SMALL-CONDUCTANCE MECHANOSENSITIVE CHANNEL"/>
    <property type="match status" value="1"/>
</dbReference>
<dbReference type="PANTHER" id="PTHR30221:SF1">
    <property type="entry name" value="SMALL-CONDUCTANCE MECHANOSENSITIVE CHANNEL"/>
    <property type="match status" value="1"/>
</dbReference>
<dbReference type="RefSeq" id="WP_161826947.1">
    <property type="nucleotide sequence ID" value="NZ_WVIC01000054.1"/>
</dbReference>
<reference evidence="2" key="1">
    <citation type="submission" date="2019-12" db="EMBL/GenBank/DDBJ databases">
        <title>High-Quality draft genome sequences of three cyanobacteria isolated from the limestone walls of the Old Cathedral of Coimbra.</title>
        <authorList>
            <person name="Tiago I."/>
            <person name="Soares F."/>
            <person name="Portugal A."/>
        </authorList>
    </citation>
    <scope>NUCLEOTIDE SEQUENCE [LARGE SCALE GENOMIC DNA]</scope>
    <source>
        <strain evidence="2">C</strain>
    </source>
</reference>
<keyword evidence="3" id="KW-1185">Reference proteome</keyword>
<dbReference type="InterPro" id="IPR008910">
    <property type="entry name" value="MSC_TM_helix"/>
</dbReference>
<dbReference type="Proteomes" id="UP000607397">
    <property type="component" value="Unassembled WGS sequence"/>
</dbReference>
<evidence type="ECO:0000313" key="2">
    <source>
        <dbReference type="EMBL" id="NCJ08474.1"/>
    </source>
</evidence>
<keyword evidence="1" id="KW-0812">Transmembrane</keyword>
<evidence type="ECO:0000256" key="1">
    <source>
        <dbReference type="SAM" id="Phobius"/>
    </source>
</evidence>
<dbReference type="Gene3D" id="1.10.287.1260">
    <property type="match status" value="1"/>
</dbReference>
<dbReference type="NCBIfam" id="NF033912">
    <property type="entry name" value="msc"/>
    <property type="match status" value="1"/>
</dbReference>
<feature type="transmembrane region" description="Helical" evidence="1">
    <location>
        <begin position="107"/>
        <end position="132"/>
    </location>
</feature>
<feature type="transmembrane region" description="Helical" evidence="1">
    <location>
        <begin position="426"/>
        <end position="451"/>
    </location>
</feature>
<feature type="transmembrane region" description="Helical" evidence="1">
    <location>
        <begin position="20"/>
        <end position="44"/>
    </location>
</feature>
<proteinExistence type="predicted"/>
<feature type="transmembrane region" description="Helical" evidence="1">
    <location>
        <begin position="64"/>
        <end position="87"/>
    </location>
</feature>
<evidence type="ECO:0000313" key="3">
    <source>
        <dbReference type="Proteomes" id="UP000607397"/>
    </source>
</evidence>
<feature type="transmembrane region" description="Helical" evidence="1">
    <location>
        <begin position="305"/>
        <end position="326"/>
    </location>
</feature>
<dbReference type="Pfam" id="PF05552">
    <property type="entry name" value="MS_channel_1st_1"/>
    <property type="match status" value="4"/>
</dbReference>
<dbReference type="GO" id="GO:0008381">
    <property type="term" value="F:mechanosensitive monoatomic ion channel activity"/>
    <property type="evidence" value="ECO:0007669"/>
    <property type="project" value="InterPro"/>
</dbReference>
<gene>
    <name evidence="2" type="ORF">GS597_18570</name>
</gene>
<sequence>MDEFIANLQQTLGTSVPNLIGAIAILIVGWIVAVIAAWATKTILSKTHLDDRLAGWTGGRPAKVTHWAATAVFWVLILFTLVGFLQALQLTAVSEPLNQLLNQVFAYLPKLGGALLILALAWILATIARALLVRSLQTFALDDRLNTQLSDPDQPVDSQTRTSPIALSETLGNALYWFIFLLFLPGVLEALQLQSALLPIRSLLDDILAILPNILAAVLIGTVGWFIARIVRLIVTNLLKASGFERVGARFGFRPAPGQPGLAWLGGTIVYILVLIPIAIAALNALRIEAISVPAIAMLEQILQALPRIFTATVILFAAYILGLFIGDLLTTLLTNIGFNNIFRWLGLQVAEPSPPPPAPAPRPSEPTTVLQTSTVLQTPEEPSGSALTSVKTPSEIVGKIALGGILLVFLLPATDVLQFAPLTALISGLLVILGQVLVGVVVFAVGLYLANLAYQLLASSGGAQAKLVAQAARIAILALVSAMALQQMGIATSIVNLAFGLLFGAVAVAVAVAFGFGSMDVAGEQVRHWLQDFKQKDDAAV</sequence>
<accession>A0A8K2A0C1</accession>